<sequence>MTTANAIEAMTDAGEFEILATRVLRHIDADYARVEHLGVNADGKTVKNPIDGFTKVPSTKPSRFVMAAFSTDQTDNIEKKLLFDHTLSSGKSYKPSDDGDLIKASRRGRSIRHAEPDAELVFTFCTNKQPNDAIMQRAYEVGRQLGIEVRFLARSTIRDHLDTTPQGQWLRKAHLGISADMLSLPLLKELASQTVSAYLHELFCSENAIVETATTRRLLTLSSCDQPNVQVLTGPSGSGKSVACYRLLFEVEASGGIGLWLPAENVATSMSLEEAITKTLQTFCPNLSLNAGRLVRELVTAHKAPLVIVVDDVNRTSTPSQCIRKLISWNRREDAAGTPSQSAQIVHDQPHLVIPVWNHFWNSIASRYRDDRCVGELSTRPMTRDEAYDCLQACSQQTIGQLAAFDLARKLEYDPILIGLWGRMYGRAPFDHLEIDPHSLMEDYIRETVEESSVDGSLLPADIHSAIALLASKMLTERELYPRWSRVAEWLSESQLAAIRRLCVGGGICSVVTRDSEPRFVFRHDRLLEAVLVKPLGACLRNIESNRDLIADPFFTDSLARTLVSIGDAEVVRALVNHAPLAILRSIRHLTDSHVALARAIVDCGASWLGAAASGNTTPPAMVSAAADILRSTKDPMVLAVTDQVKGDCRFSGARLVNGDSANGKFFVFSSHFYPGSRAPFIEEAIHDAKRLHFSSLRDQLVRELESSPHSEKDLCAALVLAGYLGDEALAKPVLHAWMNNAEANCLVEALWASLRCSVVPELTLVPVLNSWASLSDEESPGGLTQRNAFVSELSWSLRHGVNDSVVACLVDYAKTDGRLSDCLMVLLVELDNPIAVGHVAREVARIDRETEGTSFFSFGVYESRDRWDPLSRSGKRLSDESRAVIFSMWEKADNESEKNSLLRTWVRTTDSVGELLELPRDVQSSTTVLSRRVRLGDPSCVDSLIGLLKNKPSWWNLVPHIWTNQFVDVLDKELGELGANTPDDYSGGRSDKHYHLTSVLRKISVEIAERLLLTHWDKLKYSPLVFQTALYVGGDALLSACEHVLANAPGDWKPFEYIWKTFGFKTTGLRDRLTFKHIEALLPFISHIPDMALVEVAEWLMGHEREDVFQECVRDEIESRVEAQRNEGGNSYIVRSRRVSFPTDRDLLESLDGAENDSRLVWRWCRSATDRGDSPERLRGVFQAWFFEDPTPERLVAIARIVMEVGVRSDVVELQENQIRYGNESTTVIVEEAAFIVRYRTLS</sequence>
<name>A0A9X1SM94_9BACT</name>
<dbReference type="Proteomes" id="UP001139103">
    <property type="component" value="Unassembled WGS sequence"/>
</dbReference>
<organism evidence="1 2">
    <name type="scientific">Blastopirellula sediminis</name>
    <dbReference type="NCBI Taxonomy" id="2894196"/>
    <lineage>
        <taxon>Bacteria</taxon>
        <taxon>Pseudomonadati</taxon>
        <taxon>Planctomycetota</taxon>
        <taxon>Planctomycetia</taxon>
        <taxon>Pirellulales</taxon>
        <taxon>Pirellulaceae</taxon>
        <taxon>Blastopirellula</taxon>
    </lineage>
</organism>
<protein>
    <submittedName>
        <fullName evidence="1">Uncharacterized protein</fullName>
    </submittedName>
</protein>
<comment type="caution">
    <text evidence="1">The sequence shown here is derived from an EMBL/GenBank/DDBJ whole genome shotgun (WGS) entry which is preliminary data.</text>
</comment>
<reference evidence="1" key="1">
    <citation type="submission" date="2021-11" db="EMBL/GenBank/DDBJ databases">
        <title>Genome sequence.</title>
        <authorList>
            <person name="Sun Q."/>
        </authorList>
    </citation>
    <scope>NUCLEOTIDE SEQUENCE</scope>
    <source>
        <strain evidence="1">JC732</strain>
    </source>
</reference>
<evidence type="ECO:0000313" key="1">
    <source>
        <dbReference type="EMBL" id="MCC9631439.1"/>
    </source>
</evidence>
<evidence type="ECO:0000313" key="2">
    <source>
        <dbReference type="Proteomes" id="UP001139103"/>
    </source>
</evidence>
<keyword evidence="2" id="KW-1185">Reference proteome</keyword>
<accession>A0A9X1SM94</accession>
<dbReference type="RefSeq" id="WP_230223408.1">
    <property type="nucleotide sequence ID" value="NZ_JAJKFT010000010.1"/>
</dbReference>
<dbReference type="AlphaFoldDB" id="A0A9X1SM94"/>
<gene>
    <name evidence="1" type="ORF">LOC68_23845</name>
</gene>
<dbReference type="EMBL" id="JAJKFT010000010">
    <property type="protein sequence ID" value="MCC9631439.1"/>
    <property type="molecule type" value="Genomic_DNA"/>
</dbReference>
<dbReference type="InterPro" id="IPR027417">
    <property type="entry name" value="P-loop_NTPase"/>
</dbReference>
<dbReference type="SUPFAM" id="SSF52540">
    <property type="entry name" value="P-loop containing nucleoside triphosphate hydrolases"/>
    <property type="match status" value="1"/>
</dbReference>
<proteinExistence type="predicted"/>